<dbReference type="InterPro" id="IPR019885">
    <property type="entry name" value="Tscrpt_reg_HTH_AsnC-type_CS"/>
</dbReference>
<dbReference type="SUPFAM" id="SSF46785">
    <property type="entry name" value="Winged helix' DNA-binding domain"/>
    <property type="match status" value="1"/>
</dbReference>
<dbReference type="Pfam" id="PF13412">
    <property type="entry name" value="HTH_24"/>
    <property type="match status" value="1"/>
</dbReference>
<dbReference type="CDD" id="cd00090">
    <property type="entry name" value="HTH_ARSR"/>
    <property type="match status" value="1"/>
</dbReference>
<proteinExistence type="predicted"/>
<reference evidence="5 6" key="1">
    <citation type="submission" date="2018-06" db="EMBL/GenBank/DDBJ databases">
        <authorList>
            <consortium name="Pathogen Informatics"/>
            <person name="Doyle S."/>
        </authorList>
    </citation>
    <scope>NUCLEOTIDE SEQUENCE [LARGE SCALE GENOMIC DNA]</scope>
    <source>
        <strain evidence="5 6">NCTC10529</strain>
    </source>
</reference>
<dbReference type="InterPro" id="IPR019888">
    <property type="entry name" value="Tscrpt_reg_AsnC-like"/>
</dbReference>
<evidence type="ECO:0000256" key="2">
    <source>
        <dbReference type="ARBA" id="ARBA00023125"/>
    </source>
</evidence>
<dbReference type="GO" id="GO:0006355">
    <property type="term" value="P:regulation of DNA-templated transcription"/>
    <property type="evidence" value="ECO:0007669"/>
    <property type="project" value="UniProtKB-ARBA"/>
</dbReference>
<evidence type="ECO:0000313" key="6">
    <source>
        <dbReference type="Proteomes" id="UP000248598"/>
    </source>
</evidence>
<organism evidence="5 6">
    <name type="scientific">Kingella kingae</name>
    <dbReference type="NCBI Taxonomy" id="504"/>
    <lineage>
        <taxon>Bacteria</taxon>
        <taxon>Pseudomonadati</taxon>
        <taxon>Pseudomonadota</taxon>
        <taxon>Betaproteobacteria</taxon>
        <taxon>Neisseriales</taxon>
        <taxon>Neisseriaceae</taxon>
        <taxon>Kingella</taxon>
    </lineage>
</organism>
<dbReference type="InterPro" id="IPR036390">
    <property type="entry name" value="WH_DNA-bd_sf"/>
</dbReference>
<dbReference type="Gene3D" id="1.10.10.10">
    <property type="entry name" value="Winged helix-like DNA-binding domain superfamily/Winged helix DNA-binding domain"/>
    <property type="match status" value="1"/>
</dbReference>
<dbReference type="GO" id="GO:0005829">
    <property type="term" value="C:cytosol"/>
    <property type="evidence" value="ECO:0007669"/>
    <property type="project" value="TreeGrafter"/>
</dbReference>
<dbReference type="PRINTS" id="PR00033">
    <property type="entry name" value="HTHASNC"/>
</dbReference>
<evidence type="ECO:0000256" key="3">
    <source>
        <dbReference type="ARBA" id="ARBA00023163"/>
    </source>
</evidence>
<keyword evidence="2" id="KW-0238">DNA-binding</keyword>
<dbReference type="FunFam" id="1.10.10.10:FF:000492">
    <property type="entry name" value="Transcriptional regulator, AsnC family"/>
    <property type="match status" value="1"/>
</dbReference>
<dbReference type="PANTHER" id="PTHR30154">
    <property type="entry name" value="LEUCINE-RESPONSIVE REGULATORY PROTEIN"/>
    <property type="match status" value="1"/>
</dbReference>
<dbReference type="EMBL" id="LS483426">
    <property type="protein sequence ID" value="SQH25174.1"/>
    <property type="molecule type" value="Genomic_DNA"/>
</dbReference>
<dbReference type="SUPFAM" id="SSF54909">
    <property type="entry name" value="Dimeric alpha+beta barrel"/>
    <property type="match status" value="1"/>
</dbReference>
<feature type="domain" description="HTH asnC-type" evidence="4">
    <location>
        <begin position="8"/>
        <end position="71"/>
    </location>
</feature>
<evidence type="ECO:0000259" key="4">
    <source>
        <dbReference type="PROSITE" id="PS50956"/>
    </source>
</evidence>
<accession>A0AAX2J5A2</accession>
<dbReference type="Gene3D" id="3.30.70.920">
    <property type="match status" value="1"/>
</dbReference>
<dbReference type="InterPro" id="IPR011991">
    <property type="entry name" value="ArsR-like_HTH"/>
</dbReference>
<dbReference type="GO" id="GO:0043200">
    <property type="term" value="P:response to amino acid"/>
    <property type="evidence" value="ECO:0007669"/>
    <property type="project" value="TreeGrafter"/>
</dbReference>
<dbReference type="InterPro" id="IPR011008">
    <property type="entry name" value="Dimeric_a/b-barrel"/>
</dbReference>
<dbReference type="GO" id="GO:0043565">
    <property type="term" value="F:sequence-specific DNA binding"/>
    <property type="evidence" value="ECO:0007669"/>
    <property type="project" value="InterPro"/>
</dbReference>
<keyword evidence="3" id="KW-0804">Transcription</keyword>
<sequence length="160" mass="18083">MLQNTIELDKIDLKILHVLQENGRLSNVELSERVALSPSPCLRRLKHLEDMGIIQRYVALLSPNALHLGLQVMIHVSTNKSPEARQDFEQAVQSWNEVLGCFALTGDADYLLHAFFTDMQAFSNFVLNVLLSHTYVQDAKSSFVLKEIKNTTALPLVHLE</sequence>
<dbReference type="InterPro" id="IPR019887">
    <property type="entry name" value="Tscrpt_reg_AsnC/Lrp_C"/>
</dbReference>
<dbReference type="PROSITE" id="PS50956">
    <property type="entry name" value="HTH_ASNC_2"/>
    <property type="match status" value="1"/>
</dbReference>
<dbReference type="InterPro" id="IPR000485">
    <property type="entry name" value="AsnC-type_HTH_dom"/>
</dbReference>
<dbReference type="SMART" id="SM00344">
    <property type="entry name" value="HTH_ASNC"/>
    <property type="match status" value="1"/>
</dbReference>
<protein>
    <submittedName>
        <fullName evidence="5">Leucine-responsive regulatory protein</fullName>
    </submittedName>
</protein>
<keyword evidence="1" id="KW-0805">Transcription regulation</keyword>
<dbReference type="AlphaFoldDB" id="A0AAX2J5A2"/>
<gene>
    <name evidence="5" type="primary">lrp</name>
    <name evidence="5" type="ORF">NCTC10529_01370</name>
</gene>
<dbReference type="RefSeq" id="WP_003786169.1">
    <property type="nucleotide sequence ID" value="NZ_CP050135.1"/>
</dbReference>
<name>A0AAX2J5A2_KINKI</name>
<dbReference type="PANTHER" id="PTHR30154:SF46">
    <property type="entry name" value="TRANSCRIPTIONAL REGULATORY PROTEIN"/>
    <property type="match status" value="1"/>
</dbReference>
<dbReference type="Pfam" id="PF01037">
    <property type="entry name" value="AsnC_trans_reg"/>
    <property type="match status" value="1"/>
</dbReference>
<dbReference type="PROSITE" id="PS00519">
    <property type="entry name" value="HTH_ASNC_1"/>
    <property type="match status" value="1"/>
</dbReference>
<evidence type="ECO:0000256" key="1">
    <source>
        <dbReference type="ARBA" id="ARBA00023015"/>
    </source>
</evidence>
<dbReference type="GeneID" id="93262653"/>
<dbReference type="InterPro" id="IPR036388">
    <property type="entry name" value="WH-like_DNA-bd_sf"/>
</dbReference>
<evidence type="ECO:0000313" key="5">
    <source>
        <dbReference type="EMBL" id="SQH25174.1"/>
    </source>
</evidence>
<dbReference type="Proteomes" id="UP000248598">
    <property type="component" value="Chromosome 1"/>
</dbReference>